<reference evidence="1" key="1">
    <citation type="submission" date="2021-01" db="EMBL/GenBank/DDBJ databases">
        <authorList>
            <person name="Corre E."/>
            <person name="Pelletier E."/>
            <person name="Niang G."/>
            <person name="Scheremetjew M."/>
            <person name="Finn R."/>
            <person name="Kale V."/>
            <person name="Holt S."/>
            <person name="Cochrane G."/>
            <person name="Meng A."/>
            <person name="Brown T."/>
            <person name="Cohen L."/>
        </authorList>
    </citation>
    <scope>NUCLEOTIDE SEQUENCE</scope>
    <source>
        <strain evidence="1">CCMP125</strain>
    </source>
</reference>
<gene>
    <name evidence="1" type="ORF">APAL1065_LOCUS10491</name>
</gene>
<dbReference type="EMBL" id="HBHT01015728">
    <property type="protein sequence ID" value="CAD9962383.1"/>
    <property type="molecule type" value="Transcribed_RNA"/>
</dbReference>
<proteinExistence type="predicted"/>
<dbReference type="AlphaFoldDB" id="A0A7S2YA23"/>
<accession>A0A7S2YA23</accession>
<sequence length="152" mass="17208">MLCGEVFHPLDVALDSLDQDEPIVSYLLSKGALTRMEWARKHDRLLFAELYESCDLFQAAIEQKNTAVLEFLTDIREYDVNVVCGEENDQISSTGVTPLDMAFGLFRGQRNEVSKVLFQSDAFSFSDLVHLVIRNSEDDYLGDDEDSEDGDE</sequence>
<name>A0A7S2YA23_9STRA</name>
<organism evidence="1">
    <name type="scientific">Entomoneis paludosa</name>
    <dbReference type="NCBI Taxonomy" id="265537"/>
    <lineage>
        <taxon>Eukaryota</taxon>
        <taxon>Sar</taxon>
        <taxon>Stramenopiles</taxon>
        <taxon>Ochrophyta</taxon>
        <taxon>Bacillariophyta</taxon>
        <taxon>Bacillariophyceae</taxon>
        <taxon>Bacillariophycidae</taxon>
        <taxon>Entomoneidaceae</taxon>
        <taxon>Entomoneis</taxon>
    </lineage>
</organism>
<protein>
    <submittedName>
        <fullName evidence="1">Uncharacterized protein</fullName>
    </submittedName>
</protein>
<evidence type="ECO:0000313" key="1">
    <source>
        <dbReference type="EMBL" id="CAD9962383.1"/>
    </source>
</evidence>